<evidence type="ECO:0000256" key="1">
    <source>
        <dbReference type="SAM" id="Phobius"/>
    </source>
</evidence>
<dbReference type="PANTHER" id="PTHR30590:SF2">
    <property type="entry name" value="INNER MEMBRANE PROTEIN"/>
    <property type="match status" value="1"/>
</dbReference>
<proteinExistence type="predicted"/>
<keyword evidence="1" id="KW-1133">Transmembrane helix</keyword>
<reference evidence="3 4" key="1">
    <citation type="submission" date="2020-08" db="EMBL/GenBank/DDBJ databases">
        <title>Sequencing the genomes of 1000 actinobacteria strains.</title>
        <authorList>
            <person name="Klenk H.-P."/>
        </authorList>
    </citation>
    <scope>NUCLEOTIDE SEQUENCE [LARGE SCALE GENOMIC DNA]</scope>
    <source>
        <strain evidence="3 4">DSM 45582</strain>
    </source>
</reference>
<keyword evidence="1" id="KW-0472">Membrane</keyword>
<keyword evidence="4" id="KW-1185">Reference proteome</keyword>
<feature type="transmembrane region" description="Helical" evidence="1">
    <location>
        <begin position="71"/>
        <end position="96"/>
    </location>
</feature>
<feature type="transmembrane region" description="Helical" evidence="1">
    <location>
        <begin position="215"/>
        <end position="238"/>
    </location>
</feature>
<feature type="domain" description="DUF418" evidence="2">
    <location>
        <begin position="239"/>
        <end position="404"/>
    </location>
</feature>
<feature type="transmembrane region" description="Helical" evidence="1">
    <location>
        <begin position="292"/>
        <end position="316"/>
    </location>
</feature>
<gene>
    <name evidence="3" type="ORF">BJ969_003714</name>
</gene>
<feature type="transmembrane region" description="Helical" evidence="1">
    <location>
        <begin position="163"/>
        <end position="184"/>
    </location>
</feature>
<evidence type="ECO:0000313" key="3">
    <source>
        <dbReference type="EMBL" id="MBB5070626.1"/>
    </source>
</evidence>
<feature type="transmembrane region" description="Helical" evidence="1">
    <location>
        <begin position="36"/>
        <end position="59"/>
    </location>
</feature>
<evidence type="ECO:0000259" key="2">
    <source>
        <dbReference type="Pfam" id="PF04235"/>
    </source>
</evidence>
<dbReference type="Pfam" id="PF04235">
    <property type="entry name" value="DUF418"/>
    <property type="match status" value="1"/>
</dbReference>
<dbReference type="InterPro" id="IPR052529">
    <property type="entry name" value="Bact_Transport_Assoc"/>
</dbReference>
<protein>
    <submittedName>
        <fullName evidence="3">Putative membrane protein YeiB</fullName>
    </submittedName>
</protein>
<dbReference type="PANTHER" id="PTHR30590">
    <property type="entry name" value="INNER MEMBRANE PROTEIN"/>
    <property type="match status" value="1"/>
</dbReference>
<dbReference type="AlphaFoldDB" id="A0A840NE45"/>
<dbReference type="InterPro" id="IPR007349">
    <property type="entry name" value="DUF418"/>
</dbReference>
<sequence>MPTTTTPPLPASGAAAPALPTPLRDRALAPDLARGMMLLLIALAHTPWFLFTATIGVTLMHPADGGVADRIAQAFTIIVVDARTHTMFAFLFAYGIGQLHARQIAGGTSERDARRLLRTRHLWMLGFGLVHAVLLWQGDILGTYGLMGLLFVPLFFKRRDRTLKIWIAVLLGLGAAFSAAMAMLPAGGAAPAPNLQQLTVAEGDYVTSMLLRLTAWAPSLLSGIATLALPTAFLIGLLAARHRVLEEPSRHLPLLRGTAVIGIAVGWSAGAVQALVHIGVLDLPNPAAFGMVHFYTGIFAGVGYAALFGLVAHRFAARGTTPPLPVRALVSLGRRSLSGYLAQSVVFVPVLAAWGFALGAQLSSWSALCVGVGTWLLTVVVAHALDRAGVRGPAETLLRKLTYRSARRRARKAPSAA</sequence>
<feature type="transmembrane region" description="Helical" evidence="1">
    <location>
        <begin position="365"/>
        <end position="385"/>
    </location>
</feature>
<dbReference type="EMBL" id="JACHIV010000001">
    <property type="protein sequence ID" value="MBB5070626.1"/>
    <property type="molecule type" value="Genomic_DNA"/>
</dbReference>
<accession>A0A840NE45</accession>
<keyword evidence="1" id="KW-0812">Transmembrane</keyword>
<name>A0A840NE45_9PSEU</name>
<evidence type="ECO:0000313" key="4">
    <source>
        <dbReference type="Proteomes" id="UP000580474"/>
    </source>
</evidence>
<dbReference type="RefSeq" id="WP_343071476.1">
    <property type="nucleotide sequence ID" value="NZ_JACHIV010000001.1"/>
</dbReference>
<organism evidence="3 4">
    <name type="scientific">Saccharopolyspora gloriosae</name>
    <dbReference type="NCBI Taxonomy" id="455344"/>
    <lineage>
        <taxon>Bacteria</taxon>
        <taxon>Bacillati</taxon>
        <taxon>Actinomycetota</taxon>
        <taxon>Actinomycetes</taxon>
        <taxon>Pseudonocardiales</taxon>
        <taxon>Pseudonocardiaceae</taxon>
        <taxon>Saccharopolyspora</taxon>
    </lineage>
</organism>
<feature type="transmembrane region" description="Helical" evidence="1">
    <location>
        <begin position="259"/>
        <end position="280"/>
    </location>
</feature>
<dbReference type="Proteomes" id="UP000580474">
    <property type="component" value="Unassembled WGS sequence"/>
</dbReference>
<comment type="caution">
    <text evidence="3">The sequence shown here is derived from an EMBL/GenBank/DDBJ whole genome shotgun (WGS) entry which is preliminary data.</text>
</comment>
<feature type="transmembrane region" description="Helical" evidence="1">
    <location>
        <begin position="140"/>
        <end position="156"/>
    </location>
</feature>
<feature type="transmembrane region" description="Helical" evidence="1">
    <location>
        <begin position="337"/>
        <end position="359"/>
    </location>
</feature>